<gene>
    <name evidence="2" type="ORF">SAMN05216476_5259</name>
</gene>
<dbReference type="Gene3D" id="1.10.3230.30">
    <property type="entry name" value="Phage gp6-like head-tail connector protein"/>
    <property type="match status" value="1"/>
</dbReference>
<evidence type="ECO:0000313" key="2">
    <source>
        <dbReference type="EMBL" id="SDU74667.1"/>
    </source>
</evidence>
<organism evidence="2 3">
    <name type="scientific">Pseudomonas mediterranea</name>
    <dbReference type="NCBI Taxonomy" id="183795"/>
    <lineage>
        <taxon>Bacteria</taxon>
        <taxon>Pseudomonadati</taxon>
        <taxon>Pseudomonadota</taxon>
        <taxon>Gammaproteobacteria</taxon>
        <taxon>Pseudomonadales</taxon>
        <taxon>Pseudomonadaceae</taxon>
        <taxon>Pseudomonas</taxon>
    </lineage>
</organism>
<keyword evidence="1" id="KW-0175">Coiled coil</keyword>
<accession>A0AAX2DIN0</accession>
<reference evidence="2 3" key="1">
    <citation type="submission" date="2016-10" db="EMBL/GenBank/DDBJ databases">
        <authorList>
            <person name="Varghese N."/>
            <person name="Submissions S."/>
        </authorList>
    </citation>
    <scope>NUCLEOTIDE SEQUENCE [LARGE SCALE GENOMIC DNA]</scope>
    <source>
        <strain evidence="2 3">DSM 16733</strain>
    </source>
</reference>
<keyword evidence="3" id="KW-1185">Reference proteome</keyword>
<evidence type="ECO:0000256" key="1">
    <source>
        <dbReference type="SAM" id="Coils"/>
    </source>
</evidence>
<feature type="coiled-coil region" evidence="1">
    <location>
        <begin position="13"/>
        <end position="40"/>
    </location>
</feature>
<dbReference type="Proteomes" id="UP000183772">
    <property type="component" value="Chromosome I"/>
</dbReference>
<dbReference type="AlphaFoldDB" id="A0AAX2DIN0"/>
<protein>
    <recommendedName>
        <fullName evidence="4">Phage gp6-like head-tail connector protein</fullName>
    </recommendedName>
</protein>
<dbReference type="RefSeq" id="WP_047702039.1">
    <property type="nucleotide sequence ID" value="NZ_LT629790.1"/>
</dbReference>
<evidence type="ECO:0000313" key="3">
    <source>
        <dbReference type="Proteomes" id="UP000183772"/>
    </source>
</evidence>
<sequence length="161" mass="17315">MSVINIDLAMKHLRAESEDVEDVQSKLDSAESAAQKFLQRRFYADATELSAAIAEVPATRLAARAAYEAAIAMAETVENWDDRCAAIADAEFAFSEALIACTAIARGMVINKSIVAACMLTLGHLWASREDTVTGINTSSVIELPHGSRSLLQPDRISMGV</sequence>
<evidence type="ECO:0008006" key="4">
    <source>
        <dbReference type="Google" id="ProtNLM"/>
    </source>
</evidence>
<dbReference type="EMBL" id="LT629790">
    <property type="protein sequence ID" value="SDU74667.1"/>
    <property type="molecule type" value="Genomic_DNA"/>
</dbReference>
<name>A0AAX2DIN0_9PSED</name>
<dbReference type="GeneID" id="76215220"/>
<proteinExistence type="predicted"/>